<name>A0A6J3LUU4_9PEZI</name>
<dbReference type="RefSeq" id="XP_033456474.1">
    <property type="nucleotide sequence ID" value="XM_033605666.1"/>
</dbReference>
<protein>
    <submittedName>
        <fullName evidence="2">Uncharacterized protein</fullName>
    </submittedName>
</protein>
<keyword evidence="1" id="KW-1185">Reference proteome</keyword>
<sequence length="368" mass="42399">MMIPRKKPRGPSKKRSPTIHQTYSASRIGFLDLSAELRNQIYESALTFDLYGGCRCTSQLIATCKQISTEATSYLYDNTVIITLDSASQLRDDEAMLHIFDEVKYILQPQCKIKWPPLLRKFRSLSFMADNNVNSINEIEMVLHSMFSFLGGKNSLRRLKLVFLADPMGFDMPSREPDIFSIRLLDNPNLDVVVYGGSRPQSLWTDKITGVDRNARSRRHACRYIYSQLQKFIPYTLKHARKHSEICDHNQFLTEFKYGSPGIVPTCKIFKKMSKTYLQYNTYELLRFGSILRAWYMQFQWVECEGDDYYGFLEDLESVEDDEADIPGKWWEKARLVMRCAIELEVMVRKDDEAAAAAASAASPTVAT</sequence>
<organism evidence="2">
    <name type="scientific">Dissoconium aciculare CBS 342.82</name>
    <dbReference type="NCBI Taxonomy" id="1314786"/>
    <lineage>
        <taxon>Eukaryota</taxon>
        <taxon>Fungi</taxon>
        <taxon>Dikarya</taxon>
        <taxon>Ascomycota</taxon>
        <taxon>Pezizomycotina</taxon>
        <taxon>Dothideomycetes</taxon>
        <taxon>Dothideomycetidae</taxon>
        <taxon>Mycosphaerellales</taxon>
        <taxon>Dissoconiaceae</taxon>
        <taxon>Dissoconium</taxon>
    </lineage>
</organism>
<evidence type="ECO:0000313" key="2">
    <source>
        <dbReference type="RefSeq" id="XP_033456474.1"/>
    </source>
</evidence>
<accession>A0A6J3LUU4</accession>
<dbReference type="Proteomes" id="UP000504637">
    <property type="component" value="Unplaced"/>
</dbReference>
<reference evidence="2" key="2">
    <citation type="submission" date="2020-04" db="EMBL/GenBank/DDBJ databases">
        <authorList>
            <consortium name="NCBI Genome Project"/>
        </authorList>
    </citation>
    <scope>NUCLEOTIDE SEQUENCE</scope>
    <source>
        <strain evidence="2">CBS 342.82</strain>
    </source>
</reference>
<dbReference type="GeneID" id="54363466"/>
<dbReference type="AlphaFoldDB" id="A0A6J3LUU4"/>
<evidence type="ECO:0000313" key="1">
    <source>
        <dbReference type="Proteomes" id="UP000504637"/>
    </source>
</evidence>
<dbReference type="OrthoDB" id="5372935at2759"/>
<reference evidence="2" key="3">
    <citation type="submission" date="2025-08" db="UniProtKB">
        <authorList>
            <consortium name="RefSeq"/>
        </authorList>
    </citation>
    <scope>IDENTIFICATION</scope>
    <source>
        <strain evidence="2">CBS 342.82</strain>
    </source>
</reference>
<gene>
    <name evidence="2" type="ORF">K489DRAFT_383660</name>
</gene>
<proteinExistence type="predicted"/>
<reference evidence="2" key="1">
    <citation type="submission" date="2020-01" db="EMBL/GenBank/DDBJ databases">
        <authorList>
            <consortium name="DOE Joint Genome Institute"/>
            <person name="Haridas S."/>
            <person name="Albert R."/>
            <person name="Binder M."/>
            <person name="Bloem J."/>
            <person name="Labutti K."/>
            <person name="Salamov A."/>
            <person name="Andreopoulos B."/>
            <person name="Baker S.E."/>
            <person name="Barry K."/>
            <person name="Bills G."/>
            <person name="Bluhm B.H."/>
            <person name="Cannon C."/>
            <person name="Castanera R."/>
            <person name="Culley D.E."/>
            <person name="Daum C."/>
            <person name="Ezra D."/>
            <person name="Gonzalez J.B."/>
            <person name="Henrissat B."/>
            <person name="Kuo A."/>
            <person name="Liang C."/>
            <person name="Lipzen A."/>
            <person name="Lutzoni F."/>
            <person name="Magnuson J."/>
            <person name="Mondo S."/>
            <person name="Nolan M."/>
            <person name="Ohm R."/>
            <person name="Pangilinan J."/>
            <person name="Park H.-J."/>
            <person name="Ramirez L."/>
            <person name="Alfaro M."/>
            <person name="Sun H."/>
            <person name="Tritt A."/>
            <person name="Yoshinaga Y."/>
            <person name="Zwiers L.-H."/>
            <person name="Turgeon B.G."/>
            <person name="Goodwin S.B."/>
            <person name="Spatafora J.W."/>
            <person name="Crous P.W."/>
            <person name="Grigoriev I.V."/>
        </authorList>
    </citation>
    <scope>NUCLEOTIDE SEQUENCE</scope>
    <source>
        <strain evidence="2">CBS 342.82</strain>
    </source>
</reference>